<keyword evidence="3" id="KW-1185">Reference proteome</keyword>
<dbReference type="EMBL" id="PDLN01000001">
    <property type="protein sequence ID" value="RDW94509.1"/>
    <property type="molecule type" value="Genomic_DNA"/>
</dbReference>
<comment type="caution">
    <text evidence="2">The sequence shown here is derived from an EMBL/GenBank/DDBJ whole genome shotgun (WGS) entry which is preliminary data.</text>
</comment>
<sequence>MSLYTFRRAHPRRRWRRRLLTPQRRNQQRNHHHGCSGACRSAGVVRQGPVGLNNHIRQHRAGSQIGYDVSGMVSEGEGGALAEVRRALVIAASSQARSSIDGQRLRSPGGLGWQEGWRANAAAANAAPRLRALGRVVTARSQAL</sequence>
<proteinExistence type="predicted"/>
<name>A0A3D8T7I3_9HELO</name>
<protein>
    <submittedName>
        <fullName evidence="2">Uncharacterized protein</fullName>
    </submittedName>
</protein>
<evidence type="ECO:0000256" key="1">
    <source>
        <dbReference type="SAM" id="MobiDB-lite"/>
    </source>
</evidence>
<evidence type="ECO:0000313" key="2">
    <source>
        <dbReference type="EMBL" id="RDW94509.1"/>
    </source>
</evidence>
<feature type="region of interest" description="Disordered" evidence="1">
    <location>
        <begin position="14"/>
        <end position="40"/>
    </location>
</feature>
<gene>
    <name evidence="2" type="ORF">BP5796_00272</name>
</gene>
<dbReference type="AlphaFoldDB" id="A0A3D8T7I3"/>
<dbReference type="Proteomes" id="UP000256328">
    <property type="component" value="Unassembled WGS sequence"/>
</dbReference>
<organism evidence="2 3">
    <name type="scientific">Coleophoma crateriformis</name>
    <dbReference type="NCBI Taxonomy" id="565419"/>
    <lineage>
        <taxon>Eukaryota</taxon>
        <taxon>Fungi</taxon>
        <taxon>Dikarya</taxon>
        <taxon>Ascomycota</taxon>
        <taxon>Pezizomycotina</taxon>
        <taxon>Leotiomycetes</taxon>
        <taxon>Helotiales</taxon>
        <taxon>Dermateaceae</taxon>
        <taxon>Coleophoma</taxon>
    </lineage>
</organism>
<accession>A0A3D8T7I3</accession>
<evidence type="ECO:0000313" key="3">
    <source>
        <dbReference type="Proteomes" id="UP000256328"/>
    </source>
</evidence>
<reference evidence="2 3" key="1">
    <citation type="journal article" date="2018" name="IMA Fungus">
        <title>IMA Genome-F 9: Draft genome sequence of Annulohypoxylon stygium, Aspergillus mulundensis, Berkeleyomyces basicola (syn. Thielaviopsis basicola), Ceratocystis smalleyi, two Cercospora beticola strains, Coleophoma cylindrospora, Fusarium fracticaudum, Phialophora cf. hyalina, and Morchella septimelata.</title>
        <authorList>
            <person name="Wingfield B.D."/>
            <person name="Bills G.F."/>
            <person name="Dong Y."/>
            <person name="Huang W."/>
            <person name="Nel W.J."/>
            <person name="Swalarsk-Parry B.S."/>
            <person name="Vaghefi N."/>
            <person name="Wilken P.M."/>
            <person name="An Z."/>
            <person name="de Beer Z.W."/>
            <person name="De Vos L."/>
            <person name="Chen L."/>
            <person name="Duong T.A."/>
            <person name="Gao Y."/>
            <person name="Hammerbacher A."/>
            <person name="Kikkert J.R."/>
            <person name="Li Y."/>
            <person name="Li H."/>
            <person name="Li K."/>
            <person name="Li Q."/>
            <person name="Liu X."/>
            <person name="Ma X."/>
            <person name="Naidoo K."/>
            <person name="Pethybridge S.J."/>
            <person name="Sun J."/>
            <person name="Steenkamp E.T."/>
            <person name="van der Nest M.A."/>
            <person name="van Wyk S."/>
            <person name="Wingfield M.J."/>
            <person name="Xiong C."/>
            <person name="Yue Q."/>
            <person name="Zhang X."/>
        </authorList>
    </citation>
    <scope>NUCLEOTIDE SEQUENCE [LARGE SCALE GENOMIC DNA]</scope>
    <source>
        <strain evidence="2 3">BP5796</strain>
    </source>
</reference>